<dbReference type="PANTHER" id="PTHR45713:SF6">
    <property type="entry name" value="F5_8 TYPE C DOMAIN-CONTAINING PROTEIN"/>
    <property type="match status" value="1"/>
</dbReference>
<evidence type="ECO:0000256" key="3">
    <source>
        <dbReference type="ARBA" id="ARBA00011233"/>
    </source>
</evidence>
<reference evidence="9" key="1">
    <citation type="journal article" date="2019" name="bioRxiv">
        <title>The Genome of the Zebra Mussel, Dreissena polymorpha: A Resource for Invasive Species Research.</title>
        <authorList>
            <person name="McCartney M.A."/>
            <person name="Auch B."/>
            <person name="Kono T."/>
            <person name="Mallez S."/>
            <person name="Zhang Y."/>
            <person name="Obille A."/>
            <person name="Becker A."/>
            <person name="Abrahante J.E."/>
            <person name="Garbe J."/>
            <person name="Badalamenti J.P."/>
            <person name="Herman A."/>
            <person name="Mangelson H."/>
            <person name="Liachko I."/>
            <person name="Sullivan S."/>
            <person name="Sone E.D."/>
            <person name="Koren S."/>
            <person name="Silverstein K.A.T."/>
            <person name="Beckman K.B."/>
            <person name="Gohl D.M."/>
        </authorList>
    </citation>
    <scope>NUCLEOTIDE SEQUENCE</scope>
    <source>
        <strain evidence="9">Duluth1</strain>
        <tissue evidence="9">Whole animal</tissue>
    </source>
</reference>
<evidence type="ECO:0000256" key="1">
    <source>
        <dbReference type="ARBA" id="ARBA00002219"/>
    </source>
</evidence>
<comment type="function">
    <text evidence="1">Acts as a defensive agent. Recognizes blood group fucosylated oligosaccharides including A, B, H and Lewis B-type antigens. Does not recognize Lewis A antigen and has low affinity for monovalent haptens.</text>
</comment>
<dbReference type="Gene3D" id="2.60.120.260">
    <property type="entry name" value="Galactose-binding domain-like"/>
    <property type="match status" value="1"/>
</dbReference>
<keyword evidence="4" id="KW-0479">Metal-binding</keyword>
<dbReference type="InterPro" id="IPR003609">
    <property type="entry name" value="Pan_app"/>
</dbReference>
<proteinExistence type="inferred from homology"/>
<dbReference type="SMART" id="SM00607">
    <property type="entry name" value="FTP"/>
    <property type="match status" value="1"/>
</dbReference>
<dbReference type="PANTHER" id="PTHR45713">
    <property type="entry name" value="FTP DOMAIN-CONTAINING PROTEIN"/>
    <property type="match status" value="1"/>
</dbReference>
<evidence type="ECO:0000256" key="7">
    <source>
        <dbReference type="ARBA" id="ARBA00023157"/>
    </source>
</evidence>
<dbReference type="Proteomes" id="UP000828390">
    <property type="component" value="Unassembled WGS sequence"/>
</dbReference>
<dbReference type="Pfam" id="PF00024">
    <property type="entry name" value="PAN_1"/>
    <property type="match status" value="1"/>
</dbReference>
<dbReference type="AlphaFoldDB" id="A0A9D4RY17"/>
<evidence type="ECO:0000313" key="10">
    <source>
        <dbReference type="Proteomes" id="UP000828390"/>
    </source>
</evidence>
<sequence length="250" mass="27587">MCTIGCRQRCIRHKYFKDHANHVQIDICAAVTSAAVNVALGKPAYQTDTYANFTADRAVDGNTSSDPMVKSCTHTRSNNTSWWVNLQQIFRIRSVNIVNRNDSKERGFQSLEGFRQGEVGLSYTFELAAPVYGQWVRITRNPPYENLTLCEVEVDGIPYSAVNGLHFTVFQGYIHTGTAIDVSKKVGSQLVCASRCSISNNCISILYNAATLTCSLFDSLAFKTGDVENDVCVVNSIAITNNSRAQLFGT</sequence>
<dbReference type="EMBL" id="JAIWYP010000001">
    <property type="protein sequence ID" value="KAH3882797.1"/>
    <property type="molecule type" value="Genomic_DNA"/>
</dbReference>
<dbReference type="SUPFAM" id="SSF49785">
    <property type="entry name" value="Galactose-binding domain-like"/>
    <property type="match status" value="1"/>
</dbReference>
<accession>A0A9D4RY17</accession>
<comment type="caution">
    <text evidence="9">The sequence shown here is derived from an EMBL/GenBank/DDBJ whole genome shotgun (WGS) entry which is preliminary data.</text>
</comment>
<name>A0A9D4RY17_DREPO</name>
<protein>
    <recommendedName>
        <fullName evidence="8">Fucolectin tachylectin-4 pentraxin-1 domain-containing protein</fullName>
    </recommendedName>
</protein>
<gene>
    <name evidence="9" type="ORF">DPMN_006742</name>
</gene>
<dbReference type="InterPro" id="IPR008979">
    <property type="entry name" value="Galactose-bd-like_sf"/>
</dbReference>
<evidence type="ECO:0000259" key="8">
    <source>
        <dbReference type="SMART" id="SM00607"/>
    </source>
</evidence>
<evidence type="ECO:0000256" key="4">
    <source>
        <dbReference type="ARBA" id="ARBA00022723"/>
    </source>
</evidence>
<organism evidence="9 10">
    <name type="scientific">Dreissena polymorpha</name>
    <name type="common">Zebra mussel</name>
    <name type="synonym">Mytilus polymorpha</name>
    <dbReference type="NCBI Taxonomy" id="45954"/>
    <lineage>
        <taxon>Eukaryota</taxon>
        <taxon>Metazoa</taxon>
        <taxon>Spiralia</taxon>
        <taxon>Lophotrochozoa</taxon>
        <taxon>Mollusca</taxon>
        <taxon>Bivalvia</taxon>
        <taxon>Autobranchia</taxon>
        <taxon>Heteroconchia</taxon>
        <taxon>Euheterodonta</taxon>
        <taxon>Imparidentia</taxon>
        <taxon>Neoheterodontei</taxon>
        <taxon>Myida</taxon>
        <taxon>Dreissenoidea</taxon>
        <taxon>Dreissenidae</taxon>
        <taxon>Dreissena</taxon>
    </lineage>
</organism>
<dbReference type="InterPro" id="IPR006585">
    <property type="entry name" value="FTP1"/>
</dbReference>
<evidence type="ECO:0000256" key="6">
    <source>
        <dbReference type="ARBA" id="ARBA00022837"/>
    </source>
</evidence>
<comment type="similarity">
    <text evidence="2">Belongs to the fucolectin family.</text>
</comment>
<keyword evidence="6" id="KW-0106">Calcium</keyword>
<keyword evidence="10" id="KW-1185">Reference proteome</keyword>
<reference evidence="9" key="2">
    <citation type="submission" date="2020-11" db="EMBL/GenBank/DDBJ databases">
        <authorList>
            <person name="McCartney M.A."/>
            <person name="Auch B."/>
            <person name="Kono T."/>
            <person name="Mallez S."/>
            <person name="Becker A."/>
            <person name="Gohl D.M."/>
            <person name="Silverstein K.A.T."/>
            <person name="Koren S."/>
            <person name="Bechman K.B."/>
            <person name="Herman A."/>
            <person name="Abrahante J.E."/>
            <person name="Garbe J."/>
        </authorList>
    </citation>
    <scope>NUCLEOTIDE SEQUENCE</scope>
    <source>
        <strain evidence="9">Duluth1</strain>
        <tissue evidence="9">Whole animal</tissue>
    </source>
</reference>
<dbReference type="GO" id="GO:0001868">
    <property type="term" value="P:regulation of complement activation, lectin pathway"/>
    <property type="evidence" value="ECO:0007669"/>
    <property type="project" value="UniProtKB-ARBA"/>
</dbReference>
<comment type="subunit">
    <text evidence="3">Homotrimer.</text>
</comment>
<feature type="domain" description="Fucolectin tachylectin-4 pentraxin-1" evidence="8">
    <location>
        <begin position="35"/>
        <end position="160"/>
    </location>
</feature>
<dbReference type="Pfam" id="PF22633">
    <property type="entry name" value="F5_F8_type_C_2"/>
    <property type="match status" value="1"/>
</dbReference>
<evidence type="ECO:0000256" key="2">
    <source>
        <dbReference type="ARBA" id="ARBA00010147"/>
    </source>
</evidence>
<evidence type="ECO:0000313" key="9">
    <source>
        <dbReference type="EMBL" id="KAH3882797.1"/>
    </source>
</evidence>
<keyword evidence="7" id="KW-1015">Disulfide bond</keyword>
<evidence type="ECO:0000256" key="5">
    <source>
        <dbReference type="ARBA" id="ARBA00022734"/>
    </source>
</evidence>
<dbReference type="InterPro" id="IPR051941">
    <property type="entry name" value="BG_Antigen-Binding_Lectin"/>
</dbReference>
<dbReference type="GO" id="GO:0010185">
    <property type="term" value="P:regulation of cellular defense response"/>
    <property type="evidence" value="ECO:0007669"/>
    <property type="project" value="UniProtKB-ARBA"/>
</dbReference>
<keyword evidence="5" id="KW-0430">Lectin</keyword>
<dbReference type="GO" id="GO:0042806">
    <property type="term" value="F:fucose binding"/>
    <property type="evidence" value="ECO:0007669"/>
    <property type="project" value="UniProtKB-ARBA"/>
</dbReference>
<dbReference type="GO" id="GO:0046872">
    <property type="term" value="F:metal ion binding"/>
    <property type="evidence" value="ECO:0007669"/>
    <property type="project" value="UniProtKB-KW"/>
</dbReference>